<dbReference type="Pfam" id="PF01230">
    <property type="entry name" value="HIT"/>
    <property type="match status" value="1"/>
</dbReference>
<dbReference type="GO" id="GO:0009117">
    <property type="term" value="P:nucleotide metabolic process"/>
    <property type="evidence" value="ECO:0007669"/>
    <property type="project" value="TreeGrafter"/>
</dbReference>
<organism evidence="5 6">
    <name type="scientific">Parvularcula dongshanensis</name>
    <dbReference type="NCBI Taxonomy" id="1173995"/>
    <lineage>
        <taxon>Bacteria</taxon>
        <taxon>Pseudomonadati</taxon>
        <taxon>Pseudomonadota</taxon>
        <taxon>Alphaproteobacteria</taxon>
        <taxon>Parvularculales</taxon>
        <taxon>Parvularculaceae</taxon>
        <taxon>Parvularcula</taxon>
    </lineage>
</organism>
<dbReference type="AlphaFoldDB" id="A0A840I3J1"/>
<dbReference type="PRINTS" id="PR00332">
    <property type="entry name" value="HISTRIAD"/>
</dbReference>
<dbReference type="GO" id="GO:0003824">
    <property type="term" value="F:catalytic activity"/>
    <property type="evidence" value="ECO:0007669"/>
    <property type="project" value="InterPro"/>
</dbReference>
<feature type="active site" description="Tele-AMP-histidine intermediate" evidence="1">
    <location>
        <position position="107"/>
    </location>
</feature>
<dbReference type="InterPro" id="IPR036265">
    <property type="entry name" value="HIT-like_sf"/>
</dbReference>
<proteinExistence type="predicted"/>
<protein>
    <submittedName>
        <fullName evidence="5">Histidine triad (HIT) family protein</fullName>
    </submittedName>
</protein>
<dbReference type="PANTHER" id="PTHR46648">
    <property type="entry name" value="HIT FAMILY PROTEIN 1"/>
    <property type="match status" value="1"/>
</dbReference>
<evidence type="ECO:0000256" key="1">
    <source>
        <dbReference type="PIRSR" id="PIRSR601310-1"/>
    </source>
</evidence>
<dbReference type="SUPFAM" id="SSF54197">
    <property type="entry name" value="HIT-like"/>
    <property type="match status" value="1"/>
</dbReference>
<dbReference type="Gene3D" id="3.30.428.10">
    <property type="entry name" value="HIT-like"/>
    <property type="match status" value="1"/>
</dbReference>
<name>A0A840I3J1_9PROT</name>
<gene>
    <name evidence="5" type="ORF">GGQ59_001399</name>
</gene>
<evidence type="ECO:0000256" key="3">
    <source>
        <dbReference type="PROSITE-ProRule" id="PRU00464"/>
    </source>
</evidence>
<evidence type="ECO:0000313" key="6">
    <source>
        <dbReference type="Proteomes" id="UP000563524"/>
    </source>
</evidence>
<accession>A0A840I3J1</accession>
<dbReference type="Proteomes" id="UP000563524">
    <property type="component" value="Unassembled WGS sequence"/>
</dbReference>
<feature type="short sequence motif" description="Histidine triad motif" evidence="2 3">
    <location>
        <begin position="105"/>
        <end position="109"/>
    </location>
</feature>
<evidence type="ECO:0000256" key="2">
    <source>
        <dbReference type="PIRSR" id="PIRSR601310-3"/>
    </source>
</evidence>
<evidence type="ECO:0000313" key="5">
    <source>
        <dbReference type="EMBL" id="MBB4658885.1"/>
    </source>
</evidence>
<keyword evidence="6" id="KW-1185">Reference proteome</keyword>
<comment type="caution">
    <text evidence="5">The sequence shown here is derived from an EMBL/GenBank/DDBJ whole genome shotgun (WGS) entry which is preliminary data.</text>
</comment>
<reference evidence="5 6" key="1">
    <citation type="submission" date="2020-08" db="EMBL/GenBank/DDBJ databases">
        <title>Genomic Encyclopedia of Type Strains, Phase IV (KMG-IV): sequencing the most valuable type-strain genomes for metagenomic binning, comparative biology and taxonomic classification.</title>
        <authorList>
            <person name="Goeker M."/>
        </authorList>
    </citation>
    <scope>NUCLEOTIDE SEQUENCE [LARGE SCALE GENOMIC DNA]</scope>
    <source>
        <strain evidence="5 6">DSM 102850</strain>
    </source>
</reference>
<dbReference type="InterPro" id="IPR001310">
    <property type="entry name" value="Histidine_triad_HIT"/>
</dbReference>
<dbReference type="PROSITE" id="PS51084">
    <property type="entry name" value="HIT_2"/>
    <property type="match status" value="1"/>
</dbReference>
<sequence>MSLDHAYEDDNVFARIIHGEMPAAKVYEDEAVLCFMDAFPQSEGHVLIVPKDVKAVNLLDTPTQVLHRLIVRTQAVAGAVVDALSPNGVRIVQYNGEAAGQSVFHVHFHVIPVYRDRQEKPHGSSPAPMEELERIAGVIRERL</sequence>
<dbReference type="InterPro" id="IPR011146">
    <property type="entry name" value="HIT-like"/>
</dbReference>
<evidence type="ECO:0000259" key="4">
    <source>
        <dbReference type="PROSITE" id="PS51084"/>
    </source>
</evidence>
<dbReference type="EMBL" id="JACHOB010000002">
    <property type="protein sequence ID" value="MBB4658885.1"/>
    <property type="molecule type" value="Genomic_DNA"/>
</dbReference>
<dbReference type="PANTHER" id="PTHR46648:SF1">
    <property type="entry name" value="ADENOSINE 5'-MONOPHOSPHORAMIDASE HNT1"/>
    <property type="match status" value="1"/>
</dbReference>
<dbReference type="RefSeq" id="WP_183817056.1">
    <property type="nucleotide sequence ID" value="NZ_JACHOB010000002.1"/>
</dbReference>
<feature type="domain" description="HIT" evidence="4">
    <location>
        <begin position="12"/>
        <end position="120"/>
    </location>
</feature>